<accession>A0AAN8DXD1</accession>
<evidence type="ECO:0000313" key="3">
    <source>
        <dbReference type="Proteomes" id="UP001331515"/>
    </source>
</evidence>
<dbReference type="Proteomes" id="UP001331515">
    <property type="component" value="Unassembled WGS sequence"/>
</dbReference>
<reference evidence="2 3" key="1">
    <citation type="journal article" date="2023" name="Mol. Biol. Evol.">
        <title>Genomics of Secondarily Temperate Adaptation in the Only Non-Antarctic Icefish.</title>
        <authorList>
            <person name="Rivera-Colon A.G."/>
            <person name="Rayamajhi N."/>
            <person name="Minhas B.F."/>
            <person name="Madrigal G."/>
            <person name="Bilyk K.T."/>
            <person name="Yoon V."/>
            <person name="Hune M."/>
            <person name="Gregory S."/>
            <person name="Cheng C.H.C."/>
            <person name="Catchen J.M."/>
        </authorList>
    </citation>
    <scope>NUCLEOTIDE SEQUENCE [LARGE SCALE GENOMIC DNA]</scope>
    <source>
        <tissue evidence="2">White muscle</tissue>
    </source>
</reference>
<sequence length="73" mass="7975">MNNTVFALVSHLSDDDNEKPANSGKSQLQTLVRERSCFQTACEIKVSGSSSGKTNKKPSKPYPRASIPMWCTA</sequence>
<gene>
    <name evidence="2" type="ORF">CgunFtcFv8_013450</name>
</gene>
<proteinExistence type="predicted"/>
<comment type="caution">
    <text evidence="2">The sequence shown here is derived from an EMBL/GenBank/DDBJ whole genome shotgun (WGS) entry which is preliminary data.</text>
</comment>
<keyword evidence="3" id="KW-1185">Reference proteome</keyword>
<dbReference type="AlphaFoldDB" id="A0AAN8DXD1"/>
<organism evidence="2 3">
    <name type="scientific">Champsocephalus gunnari</name>
    <name type="common">Mackerel icefish</name>
    <dbReference type="NCBI Taxonomy" id="52237"/>
    <lineage>
        <taxon>Eukaryota</taxon>
        <taxon>Metazoa</taxon>
        <taxon>Chordata</taxon>
        <taxon>Craniata</taxon>
        <taxon>Vertebrata</taxon>
        <taxon>Euteleostomi</taxon>
        <taxon>Actinopterygii</taxon>
        <taxon>Neopterygii</taxon>
        <taxon>Teleostei</taxon>
        <taxon>Neoteleostei</taxon>
        <taxon>Acanthomorphata</taxon>
        <taxon>Eupercaria</taxon>
        <taxon>Perciformes</taxon>
        <taxon>Notothenioidei</taxon>
        <taxon>Channichthyidae</taxon>
        <taxon>Champsocephalus</taxon>
    </lineage>
</organism>
<protein>
    <submittedName>
        <fullName evidence="2">Uncharacterized protein</fullName>
    </submittedName>
</protein>
<evidence type="ECO:0000313" key="2">
    <source>
        <dbReference type="EMBL" id="KAK5928383.1"/>
    </source>
</evidence>
<evidence type="ECO:0000256" key="1">
    <source>
        <dbReference type="SAM" id="MobiDB-lite"/>
    </source>
</evidence>
<feature type="region of interest" description="Disordered" evidence="1">
    <location>
        <begin position="46"/>
        <end position="73"/>
    </location>
</feature>
<dbReference type="EMBL" id="JAURVH010001518">
    <property type="protein sequence ID" value="KAK5928383.1"/>
    <property type="molecule type" value="Genomic_DNA"/>
</dbReference>
<name>A0AAN8DXD1_CHAGU</name>